<sequence>MNVLCLFSQLHPVFVFVPGLATPHYINSVEPASQIAPLPIVIFDVVAIVASVSLALTLAPALLSPVVHRSKTWLTMIIAMMTLPPLYLLNVGSQFDATNAPPIGLCILQAGFIYAGFRVTLVQNFQTTLGLRAVLFNTKRSSTLALVLVIFPSMIFAGVFFEAIVLVNGSRGVHFDPIHMFCESDQNGPQVKISAVLTMLSLILTLGMEFWTVVILYRNWAAVRSFRRTKTDIQLSVLIRLGAFTLTVAFAAALGVAALPNNLPGGASWNIFLVTVPLLAALAFGTRRASPLRLWWH</sequence>
<dbReference type="EMBL" id="JAWWNJ010000035">
    <property type="protein sequence ID" value="KAK7024044.1"/>
    <property type="molecule type" value="Genomic_DNA"/>
</dbReference>
<protein>
    <submittedName>
        <fullName evidence="2">Uncharacterized protein</fullName>
    </submittedName>
</protein>
<feature type="transmembrane region" description="Helical" evidence="1">
    <location>
        <begin position="73"/>
        <end position="90"/>
    </location>
</feature>
<feature type="transmembrane region" description="Helical" evidence="1">
    <location>
        <begin position="266"/>
        <end position="285"/>
    </location>
</feature>
<keyword evidence="1" id="KW-0812">Transmembrane</keyword>
<organism evidence="2 3">
    <name type="scientific">Favolaschia claudopus</name>
    <dbReference type="NCBI Taxonomy" id="2862362"/>
    <lineage>
        <taxon>Eukaryota</taxon>
        <taxon>Fungi</taxon>
        <taxon>Dikarya</taxon>
        <taxon>Basidiomycota</taxon>
        <taxon>Agaricomycotina</taxon>
        <taxon>Agaricomycetes</taxon>
        <taxon>Agaricomycetidae</taxon>
        <taxon>Agaricales</taxon>
        <taxon>Marasmiineae</taxon>
        <taxon>Mycenaceae</taxon>
        <taxon>Favolaschia</taxon>
    </lineage>
</organism>
<accession>A0AAW0BFH3</accession>
<proteinExistence type="predicted"/>
<keyword evidence="1" id="KW-1133">Transmembrane helix</keyword>
<evidence type="ECO:0000313" key="2">
    <source>
        <dbReference type="EMBL" id="KAK7024044.1"/>
    </source>
</evidence>
<gene>
    <name evidence="2" type="ORF">R3P38DRAFT_2779566</name>
</gene>
<dbReference type="Proteomes" id="UP001362999">
    <property type="component" value="Unassembled WGS sequence"/>
</dbReference>
<feature type="transmembrane region" description="Helical" evidence="1">
    <location>
        <begin position="143"/>
        <end position="167"/>
    </location>
</feature>
<dbReference type="AlphaFoldDB" id="A0AAW0BFH3"/>
<evidence type="ECO:0000313" key="3">
    <source>
        <dbReference type="Proteomes" id="UP001362999"/>
    </source>
</evidence>
<feature type="transmembrane region" description="Helical" evidence="1">
    <location>
        <begin position="37"/>
        <end position="61"/>
    </location>
</feature>
<reference evidence="2 3" key="1">
    <citation type="journal article" date="2024" name="J Genomics">
        <title>Draft genome sequencing and assembly of Favolaschia claudopus CIRM-BRFM 2984 isolated from oak limbs.</title>
        <authorList>
            <person name="Navarro D."/>
            <person name="Drula E."/>
            <person name="Chaduli D."/>
            <person name="Cazenave R."/>
            <person name="Ahrendt S."/>
            <person name="Wang J."/>
            <person name="Lipzen A."/>
            <person name="Daum C."/>
            <person name="Barry K."/>
            <person name="Grigoriev I.V."/>
            <person name="Favel A."/>
            <person name="Rosso M.N."/>
            <person name="Martin F."/>
        </authorList>
    </citation>
    <scope>NUCLEOTIDE SEQUENCE [LARGE SCALE GENOMIC DNA]</scope>
    <source>
        <strain evidence="2 3">CIRM-BRFM 2984</strain>
    </source>
</reference>
<keyword evidence="1" id="KW-0472">Membrane</keyword>
<feature type="transmembrane region" description="Helical" evidence="1">
    <location>
        <begin position="193"/>
        <end position="217"/>
    </location>
</feature>
<name>A0AAW0BFH3_9AGAR</name>
<feature type="transmembrane region" description="Helical" evidence="1">
    <location>
        <begin position="237"/>
        <end position="260"/>
    </location>
</feature>
<feature type="transmembrane region" description="Helical" evidence="1">
    <location>
        <begin position="102"/>
        <end position="122"/>
    </location>
</feature>
<evidence type="ECO:0000256" key="1">
    <source>
        <dbReference type="SAM" id="Phobius"/>
    </source>
</evidence>
<keyword evidence="3" id="KW-1185">Reference proteome</keyword>
<comment type="caution">
    <text evidence="2">The sequence shown here is derived from an EMBL/GenBank/DDBJ whole genome shotgun (WGS) entry which is preliminary data.</text>
</comment>